<dbReference type="InterPro" id="IPR016084">
    <property type="entry name" value="Haem_Oase-like_multi-hlx"/>
</dbReference>
<keyword evidence="7" id="KW-1185">Reference proteome</keyword>
<evidence type="ECO:0000256" key="3">
    <source>
        <dbReference type="ARBA" id="ARBA00023004"/>
    </source>
</evidence>
<evidence type="ECO:0000313" key="7">
    <source>
        <dbReference type="Proteomes" id="UP000460435"/>
    </source>
</evidence>
<dbReference type="PRINTS" id="PR00088">
    <property type="entry name" value="HAEMOXYGNASE"/>
</dbReference>
<evidence type="ECO:0000256" key="2">
    <source>
        <dbReference type="ARBA" id="ARBA00022723"/>
    </source>
</evidence>
<dbReference type="EMBL" id="WLZY01000003">
    <property type="protein sequence ID" value="NDL57781.1"/>
    <property type="molecule type" value="Genomic_DNA"/>
</dbReference>
<feature type="binding site" evidence="4">
    <location>
        <position position="17"/>
    </location>
    <ligand>
        <name>heme b</name>
        <dbReference type="ChEBI" id="CHEBI:60344"/>
    </ligand>
</feature>
<dbReference type="GO" id="GO:0046872">
    <property type="term" value="F:metal ion binding"/>
    <property type="evidence" value="ECO:0007669"/>
    <property type="project" value="UniProtKB-KW"/>
</dbReference>
<evidence type="ECO:0000256" key="1">
    <source>
        <dbReference type="ARBA" id="ARBA00022617"/>
    </source>
</evidence>
<protein>
    <submittedName>
        <fullName evidence="6">Biliverdin-producing heme oxygenase</fullName>
    </submittedName>
</protein>
<evidence type="ECO:0000313" key="6">
    <source>
        <dbReference type="EMBL" id="NDL57781.1"/>
    </source>
</evidence>
<dbReference type="AlphaFoldDB" id="A0A7K3M382"/>
<keyword evidence="1 4" id="KW-0349">Heme</keyword>
<dbReference type="Gene3D" id="1.20.910.10">
    <property type="entry name" value="Heme oxygenase-like"/>
    <property type="match status" value="1"/>
</dbReference>
<feature type="binding site" evidence="4">
    <location>
        <position position="131"/>
    </location>
    <ligand>
        <name>heme b</name>
        <dbReference type="ChEBI" id="CHEBI:60344"/>
    </ligand>
</feature>
<dbReference type="GO" id="GO:0042167">
    <property type="term" value="P:heme catabolic process"/>
    <property type="evidence" value="ECO:0007669"/>
    <property type="project" value="TreeGrafter"/>
</dbReference>
<accession>A0A7K3M382</accession>
<dbReference type="InterPro" id="IPR002051">
    <property type="entry name" value="Haem_Oase"/>
</dbReference>
<dbReference type="PANTHER" id="PTHR10720:SF0">
    <property type="entry name" value="HEME OXYGENASE"/>
    <property type="match status" value="1"/>
</dbReference>
<gene>
    <name evidence="6" type="ORF">F7O44_11910</name>
</gene>
<dbReference type="GO" id="GO:0006788">
    <property type="term" value="P:heme oxidation"/>
    <property type="evidence" value="ECO:0007669"/>
    <property type="project" value="InterPro"/>
</dbReference>
<dbReference type="Pfam" id="PF01126">
    <property type="entry name" value="Heme_oxygenase"/>
    <property type="match status" value="1"/>
</dbReference>
<dbReference type="GO" id="GO:0020037">
    <property type="term" value="F:heme binding"/>
    <property type="evidence" value="ECO:0007669"/>
    <property type="project" value="TreeGrafter"/>
</dbReference>
<dbReference type="PANTHER" id="PTHR10720">
    <property type="entry name" value="HEME OXYGENASE"/>
    <property type="match status" value="1"/>
</dbReference>
<dbReference type="CDD" id="cd19165">
    <property type="entry name" value="HemeO"/>
    <property type="match status" value="1"/>
</dbReference>
<dbReference type="GO" id="GO:0006979">
    <property type="term" value="P:response to oxidative stress"/>
    <property type="evidence" value="ECO:0007669"/>
    <property type="project" value="TreeGrafter"/>
</dbReference>
<keyword evidence="3 5" id="KW-0408">Iron</keyword>
<dbReference type="RefSeq" id="WP_162450439.1">
    <property type="nucleotide sequence ID" value="NZ_WLZY01000003.1"/>
</dbReference>
<dbReference type="PIRSF" id="PIRSF000343">
    <property type="entry name" value="Haem_Oase"/>
    <property type="match status" value="1"/>
</dbReference>
<feature type="binding site" description="axial binding residue" evidence="5">
    <location>
        <position position="24"/>
    </location>
    <ligand>
        <name>heme b</name>
        <dbReference type="ChEBI" id="CHEBI:60344"/>
    </ligand>
    <ligandPart>
        <name>Fe</name>
        <dbReference type="ChEBI" id="CHEBI:18248"/>
    </ligandPart>
</feature>
<organism evidence="6 7">
    <name type="scientific">Phytoactinopolyspora mesophila</name>
    <dbReference type="NCBI Taxonomy" id="2650750"/>
    <lineage>
        <taxon>Bacteria</taxon>
        <taxon>Bacillati</taxon>
        <taxon>Actinomycetota</taxon>
        <taxon>Actinomycetes</taxon>
        <taxon>Jiangellales</taxon>
        <taxon>Jiangellaceae</taxon>
        <taxon>Phytoactinopolyspora</taxon>
    </lineage>
</organism>
<proteinExistence type="predicted"/>
<dbReference type="SUPFAM" id="SSF48613">
    <property type="entry name" value="Heme oxygenase-like"/>
    <property type="match status" value="1"/>
</dbReference>
<evidence type="ECO:0000256" key="4">
    <source>
        <dbReference type="PIRSR" id="PIRSR000343-1"/>
    </source>
</evidence>
<evidence type="ECO:0000256" key="5">
    <source>
        <dbReference type="PIRSR" id="PIRSR000343-2"/>
    </source>
</evidence>
<sequence>MTATTTDRRPSFAQLLRDRSRGVHQRAEGASFMKALMNGEIDRGGYAQMVIQHLFIYEALEAVGRELRNNPCAGAFVTDDLVRVPHLREDLDALLEPGWRERITPLPATRRYAARIRDMAGWPAGFVAHHYTRYLGDLSGGLAIGQVVGRVYGIEGAGISFYRFDRIPRPKLFKDAYRDKLDALALDPDEQERVIQEVLTAYRLNTDVFVELSRAVELGTGL</sequence>
<dbReference type="InterPro" id="IPR016053">
    <property type="entry name" value="Haem_Oase-like"/>
</dbReference>
<dbReference type="GO" id="GO:0004392">
    <property type="term" value="F:heme oxygenase (decyclizing) activity"/>
    <property type="evidence" value="ECO:0007669"/>
    <property type="project" value="InterPro"/>
</dbReference>
<keyword evidence="2 5" id="KW-0479">Metal-binding</keyword>
<name>A0A7K3M382_9ACTN</name>
<dbReference type="Proteomes" id="UP000460435">
    <property type="component" value="Unassembled WGS sequence"/>
</dbReference>
<comment type="caution">
    <text evidence="6">The sequence shown here is derived from an EMBL/GenBank/DDBJ whole genome shotgun (WGS) entry which is preliminary data.</text>
</comment>
<reference evidence="6 7" key="1">
    <citation type="submission" date="2019-11" db="EMBL/GenBank/DDBJ databases">
        <authorList>
            <person name="Li X.-J."/>
            <person name="Feng X.-M."/>
        </authorList>
    </citation>
    <scope>NUCLEOTIDE SEQUENCE [LARGE SCALE GENOMIC DNA]</scope>
    <source>
        <strain evidence="6 7">XMNu-373</strain>
    </source>
</reference>
<feature type="binding site" evidence="4">
    <location>
        <position position="178"/>
    </location>
    <ligand>
        <name>heme b</name>
        <dbReference type="ChEBI" id="CHEBI:60344"/>
    </ligand>
</feature>